<evidence type="ECO:0000256" key="7">
    <source>
        <dbReference type="ARBA" id="ARBA00023136"/>
    </source>
</evidence>
<feature type="transmembrane region" description="Helical" evidence="9">
    <location>
        <begin position="133"/>
        <end position="155"/>
    </location>
</feature>
<gene>
    <name evidence="10" type="ORF">FOC84_32920</name>
</gene>
<dbReference type="InterPro" id="IPR052157">
    <property type="entry name" value="BCAA_transport_permease"/>
</dbReference>
<dbReference type="Proteomes" id="UP000500970">
    <property type="component" value="Chromosome"/>
</dbReference>
<dbReference type="RefSeq" id="WP_173149757.1">
    <property type="nucleotide sequence ID" value="NZ_CP053985.1"/>
</dbReference>
<evidence type="ECO:0000256" key="8">
    <source>
        <dbReference type="ARBA" id="ARBA00037998"/>
    </source>
</evidence>
<name>A0A7D4INC1_9BURK</name>
<dbReference type="AlphaFoldDB" id="A0A7D4INC1"/>
<evidence type="ECO:0000256" key="6">
    <source>
        <dbReference type="ARBA" id="ARBA00022989"/>
    </source>
</evidence>
<feature type="transmembrane region" description="Helical" evidence="9">
    <location>
        <begin position="55"/>
        <end position="79"/>
    </location>
</feature>
<reference evidence="10 11" key="1">
    <citation type="submission" date="2020-05" db="EMBL/GenBank/DDBJ databases">
        <title>FDA dAtabase for Regulatory Grade micrObial Sequences (FDA-ARGOS): Supporting development and validation of Infectious Disease Dx tests.</title>
        <authorList>
            <person name="Sproer C."/>
            <person name="Gronow S."/>
            <person name="Severitt S."/>
            <person name="Schroder I."/>
            <person name="Tallon L."/>
            <person name="Sadzewicz L."/>
            <person name="Zhao X."/>
            <person name="Vavikolanu K."/>
            <person name="Mehta A."/>
            <person name="Aluvathingal J."/>
            <person name="Nadendla S."/>
            <person name="Myers T."/>
            <person name="Yan Y."/>
            <person name="Sichtig H."/>
        </authorList>
    </citation>
    <scope>NUCLEOTIDE SEQUENCE [LARGE SCALE GENOMIC DNA]</scope>
    <source>
        <strain evidence="10 11">FDAARGOS_790</strain>
    </source>
</reference>
<keyword evidence="4 9" id="KW-0812">Transmembrane</keyword>
<keyword evidence="11" id="KW-1185">Reference proteome</keyword>
<evidence type="ECO:0000256" key="4">
    <source>
        <dbReference type="ARBA" id="ARBA00022692"/>
    </source>
</evidence>
<evidence type="ECO:0000256" key="2">
    <source>
        <dbReference type="ARBA" id="ARBA00022448"/>
    </source>
</evidence>
<evidence type="ECO:0000256" key="9">
    <source>
        <dbReference type="SAM" id="Phobius"/>
    </source>
</evidence>
<feature type="transmembrane region" description="Helical" evidence="9">
    <location>
        <begin position="12"/>
        <end position="35"/>
    </location>
</feature>
<comment type="subcellular location">
    <subcellularLocation>
        <location evidence="1">Cell membrane</location>
        <topology evidence="1">Multi-pass membrane protein</topology>
    </subcellularLocation>
</comment>
<keyword evidence="6 9" id="KW-1133">Transmembrane helix</keyword>
<evidence type="ECO:0000256" key="5">
    <source>
        <dbReference type="ARBA" id="ARBA00022970"/>
    </source>
</evidence>
<evidence type="ECO:0000313" key="10">
    <source>
        <dbReference type="EMBL" id="QKH39483.1"/>
    </source>
</evidence>
<evidence type="ECO:0000256" key="3">
    <source>
        <dbReference type="ARBA" id="ARBA00022475"/>
    </source>
</evidence>
<dbReference type="GO" id="GO:0022857">
    <property type="term" value="F:transmembrane transporter activity"/>
    <property type="evidence" value="ECO:0007669"/>
    <property type="project" value="InterPro"/>
</dbReference>
<dbReference type="CDD" id="cd06582">
    <property type="entry name" value="TM_PBP1_LivH_like"/>
    <property type="match status" value="1"/>
</dbReference>
<feature type="transmembrane region" description="Helical" evidence="9">
    <location>
        <begin position="91"/>
        <end position="113"/>
    </location>
</feature>
<comment type="similarity">
    <text evidence="8">Belongs to the binding-protein-dependent transport system permease family. LivHM subfamily.</text>
</comment>
<dbReference type="GO" id="GO:0005886">
    <property type="term" value="C:plasma membrane"/>
    <property type="evidence" value="ECO:0007669"/>
    <property type="project" value="UniProtKB-SubCell"/>
</dbReference>
<keyword evidence="3" id="KW-1003">Cell membrane</keyword>
<dbReference type="Pfam" id="PF02653">
    <property type="entry name" value="BPD_transp_2"/>
    <property type="match status" value="1"/>
</dbReference>
<keyword evidence="5" id="KW-0029">Amino-acid transport</keyword>
<organism evidence="10 11">
    <name type="scientific">Achromobacter pestifer</name>
    <dbReference type="NCBI Taxonomy" id="1353889"/>
    <lineage>
        <taxon>Bacteria</taxon>
        <taxon>Pseudomonadati</taxon>
        <taxon>Pseudomonadota</taxon>
        <taxon>Betaproteobacteria</taxon>
        <taxon>Burkholderiales</taxon>
        <taxon>Alcaligenaceae</taxon>
        <taxon>Achromobacter</taxon>
    </lineage>
</organism>
<keyword evidence="7 9" id="KW-0472">Membrane</keyword>
<keyword evidence="2" id="KW-0813">Transport</keyword>
<protein>
    <submittedName>
        <fullName evidence="10">Branched-chain amino acid ABC transporter permease</fullName>
    </submittedName>
</protein>
<proteinExistence type="inferred from homology"/>
<dbReference type="KEGG" id="apes:FOC84_32920"/>
<dbReference type="GO" id="GO:0006865">
    <property type="term" value="P:amino acid transport"/>
    <property type="evidence" value="ECO:0007669"/>
    <property type="project" value="UniProtKB-KW"/>
</dbReference>
<evidence type="ECO:0000313" key="11">
    <source>
        <dbReference type="Proteomes" id="UP000500970"/>
    </source>
</evidence>
<dbReference type="InterPro" id="IPR001851">
    <property type="entry name" value="ABC_transp_permease"/>
</dbReference>
<feature type="transmembrane region" description="Helical" evidence="9">
    <location>
        <begin position="176"/>
        <end position="199"/>
    </location>
</feature>
<feature type="transmembrane region" description="Helical" evidence="9">
    <location>
        <begin position="260"/>
        <end position="278"/>
    </location>
</feature>
<dbReference type="PANTHER" id="PTHR11795:SF442">
    <property type="entry name" value="ABC TRANSPORTER ATP-BINDING PROTEIN"/>
    <property type="match status" value="1"/>
</dbReference>
<evidence type="ECO:0000256" key="1">
    <source>
        <dbReference type="ARBA" id="ARBA00004651"/>
    </source>
</evidence>
<dbReference type="PANTHER" id="PTHR11795">
    <property type="entry name" value="BRANCHED-CHAIN AMINO ACID TRANSPORT SYSTEM PERMEASE PROTEIN LIVH"/>
    <property type="match status" value="1"/>
</dbReference>
<dbReference type="EMBL" id="CP053985">
    <property type="protein sequence ID" value="QKH39483.1"/>
    <property type="molecule type" value="Genomic_DNA"/>
</dbReference>
<accession>A0A7D4INC1</accession>
<sequence length="285" mass="30026">MSTVIIGLSLGMLLFLLASGLTLIFGMLGVINFAHGALYMLGAYLAFDIQLRTGSFVAGLVVATVGVGLVGVAMERLALRPLYSRPHFYQLILTFGFILVISEAVKFVWGLGYQETPMPALLAGTVELAGSTIPVYRLFVIVFGLLVSAALFFVLEKSTFGMLVRAASSDGEMVRILGLPAATIRSAVFGVGAALAGLAGAISAPLFPIELGMATNTIIDCFIVVILGGLGNIRGVVAASLLIGMVRAVGYTFMPSWVDILTFAMLIATLLTRPQGLFSRQARLA</sequence>